<protein>
    <submittedName>
        <fullName evidence="2">Uncharacterized protein</fullName>
    </submittedName>
</protein>
<dbReference type="GeneID" id="7836265"/>
<evidence type="ECO:0000313" key="3">
    <source>
        <dbReference type="Proteomes" id="UP000009168"/>
    </source>
</evidence>
<feature type="region of interest" description="Disordered" evidence="1">
    <location>
        <begin position="55"/>
        <end position="74"/>
    </location>
</feature>
<gene>
    <name evidence="2" type="ORF">TTHERM_00581810</name>
</gene>
<keyword evidence="3" id="KW-1185">Reference proteome</keyword>
<proteinExistence type="predicted"/>
<dbReference type="HOGENOM" id="CLU_298014_0_0_1"/>
<dbReference type="KEGG" id="tet:TTHERM_00581810"/>
<sequence>MKKHTAGQTPQSLCNLESAFDDELEVEDEDSEQQRQNRIQMLQNQDKFWTSCLAKQNNNSDPQQSKGAKLYQEQHQISISPENYDNYFKKYNGMSAKLILLQDMDDSDSDDHKENKDEQQQDELSFIRNMSIQSIEERTVPKIMSIKLATIKREPYKISQGTDEFETPTPCDDDEDKNISHHMKHYSMPQKVNGNNSPYLQSQADLIKKFNSDKNNQEKHERFQSVPKKHVQQPLVSPFNHQMNTPSGNLETPNDDFNINDSNQNSDNFMKAYLEQQQYLQQQAQQNGLDQSVKLKQLAINPSLTFEENRQQSIREMMKSNSTEGYDEITPLQRQYFASQHFKELLVKYILPDLLSSKDFYDNENYIIILKDVKWNRIYLKKLNMYLQIRMFSTREQYSVYMDSYQKIVTKFIKFMPQTVYSDDKTFTIIQKLGDFSLYDLSNLILIEAKQHDNINYQKYYLQMLSNLFDSLILILFHNYYIGNINPKNIFVSKAQNQFVIKFSNLVDFSFDYSQICDKNYACIFQKKPTEIEIWFSELYSCCRCMQEMMDRDKYYLQKKNVKEFIARHKNKYQKIMNILSFFLLRNDSMRNGVNFDVIQQFILSSFEDSERIIQLSDRSIKHIQYMIQTSKMHLYQQELDLNNKIIEQKLFFFMQQIHFHQDFEDDEIQYIVRFINRMLYKHLFDKNEESQIFYLLLENLITDATVFRRNKNLQKTTYMIYVLYLLKCPSKIEKCIAYWRYMSQTTSLVDQQNPISLYYVGLYNLYLLENQKALKYFQYAYNCKDFSEDIILNQPKNLNKRNEEEIDSEEDEKDNRNNYISQKSKSPIISSKPKKHNPKAKRHSLFSQNNNQDNFILKVREAYGYLGLLKFTFAQEGNAKRIQQILYEAKGAGLISIIEKLLQMELNISANLKQFFLQKSTAKSQYPFFVEQIIQVSSFNANNFIQIGKSVQNSATLTESFKSQFQQYQSNDSLVYRCWNLFYAQTQIQILLTDKVVEAKKIPGLSNDKLKGRTIGSYNNLDSRGYSIDNY</sequence>
<dbReference type="AlphaFoldDB" id="Q23QA7"/>
<organism evidence="2 3">
    <name type="scientific">Tetrahymena thermophila (strain SB210)</name>
    <dbReference type="NCBI Taxonomy" id="312017"/>
    <lineage>
        <taxon>Eukaryota</taxon>
        <taxon>Sar</taxon>
        <taxon>Alveolata</taxon>
        <taxon>Ciliophora</taxon>
        <taxon>Intramacronucleata</taxon>
        <taxon>Oligohymenophorea</taxon>
        <taxon>Hymenostomatida</taxon>
        <taxon>Tetrahymenina</taxon>
        <taxon>Tetrahymenidae</taxon>
        <taxon>Tetrahymena</taxon>
    </lineage>
</organism>
<dbReference type="Proteomes" id="UP000009168">
    <property type="component" value="Unassembled WGS sequence"/>
</dbReference>
<feature type="compositionally biased region" description="Basic residues" evidence="1">
    <location>
        <begin position="833"/>
        <end position="844"/>
    </location>
</feature>
<feature type="compositionally biased region" description="Basic and acidic residues" evidence="1">
    <location>
        <begin position="110"/>
        <end position="119"/>
    </location>
</feature>
<dbReference type="RefSeq" id="XP_001018922.2">
    <property type="nucleotide sequence ID" value="XM_001018922.2"/>
</dbReference>
<feature type="region of interest" description="Disordered" evidence="1">
    <location>
        <begin position="105"/>
        <end position="124"/>
    </location>
</feature>
<dbReference type="EMBL" id="GG662649">
    <property type="protein sequence ID" value="EAR98677.2"/>
    <property type="molecule type" value="Genomic_DNA"/>
</dbReference>
<reference evidence="3" key="1">
    <citation type="journal article" date="2006" name="PLoS Biol.">
        <title>Macronuclear genome sequence of the ciliate Tetrahymena thermophila, a model eukaryote.</title>
        <authorList>
            <person name="Eisen J.A."/>
            <person name="Coyne R.S."/>
            <person name="Wu M."/>
            <person name="Wu D."/>
            <person name="Thiagarajan M."/>
            <person name="Wortman J.R."/>
            <person name="Badger J.H."/>
            <person name="Ren Q."/>
            <person name="Amedeo P."/>
            <person name="Jones K.M."/>
            <person name="Tallon L.J."/>
            <person name="Delcher A.L."/>
            <person name="Salzberg S.L."/>
            <person name="Silva J.C."/>
            <person name="Haas B.J."/>
            <person name="Majoros W.H."/>
            <person name="Farzad M."/>
            <person name="Carlton J.M."/>
            <person name="Smith R.K. Jr."/>
            <person name="Garg J."/>
            <person name="Pearlman R.E."/>
            <person name="Karrer K.M."/>
            <person name="Sun L."/>
            <person name="Manning G."/>
            <person name="Elde N.C."/>
            <person name="Turkewitz A.P."/>
            <person name="Asai D.J."/>
            <person name="Wilkes D.E."/>
            <person name="Wang Y."/>
            <person name="Cai H."/>
            <person name="Collins K."/>
            <person name="Stewart B.A."/>
            <person name="Lee S.R."/>
            <person name="Wilamowska K."/>
            <person name="Weinberg Z."/>
            <person name="Ruzzo W.L."/>
            <person name="Wloga D."/>
            <person name="Gaertig J."/>
            <person name="Frankel J."/>
            <person name="Tsao C.-C."/>
            <person name="Gorovsky M.A."/>
            <person name="Keeling P.J."/>
            <person name="Waller R.F."/>
            <person name="Patron N.J."/>
            <person name="Cherry J.M."/>
            <person name="Stover N.A."/>
            <person name="Krieger C.J."/>
            <person name="del Toro C."/>
            <person name="Ryder H.F."/>
            <person name="Williamson S.C."/>
            <person name="Barbeau R.A."/>
            <person name="Hamilton E.P."/>
            <person name="Orias E."/>
        </authorList>
    </citation>
    <scope>NUCLEOTIDE SEQUENCE [LARGE SCALE GENOMIC DNA]</scope>
    <source>
        <strain evidence="3">SB210</strain>
    </source>
</reference>
<dbReference type="InParanoid" id="Q23QA7"/>
<feature type="compositionally biased region" description="Low complexity" evidence="1">
    <location>
        <begin position="821"/>
        <end position="832"/>
    </location>
</feature>
<accession>Q23QA7</accession>
<evidence type="ECO:0000256" key="1">
    <source>
        <dbReference type="SAM" id="MobiDB-lite"/>
    </source>
</evidence>
<feature type="region of interest" description="Disordered" evidence="1">
    <location>
        <begin position="802"/>
        <end position="844"/>
    </location>
</feature>
<feature type="compositionally biased region" description="Polar residues" evidence="1">
    <location>
        <begin position="55"/>
        <end position="66"/>
    </location>
</feature>
<name>Q23QA7_TETTS</name>
<evidence type="ECO:0000313" key="2">
    <source>
        <dbReference type="EMBL" id="EAR98677.2"/>
    </source>
</evidence>